<sequence>MSKIRYSNFELLRILAMLLIVTHHYSIHGDWYFESGVSFNKLYIQSLSIGGKVGVNLFVLISAFFLSKQNNLNIKDSVIKIITPVYFYSLTIACILFFFKDISIKEIIKSLIPVGYWFVNAFLLMVIFSPFINIIVENIQQKTHLIIITISTIILNIPILNIEIGNFGFFVYLYFISAYIRKYLADFKFNNLLLNLIIILSVSAVFISILLLDYLSLKNISFNHPLYFIKERSIFIIIISISSFILFKQMKITKSEFINLLASTTFGIYLIHDNYLIRSFIWNDLLKVTQYFNSNLIYIMSILSILLVFFICSLIELLRRFLFKLICVSLNFNKNKLSI</sequence>
<feature type="transmembrane region" description="Helical" evidence="1">
    <location>
        <begin position="257"/>
        <end position="277"/>
    </location>
</feature>
<gene>
    <name evidence="3" type="ORF">FcAc13_10900</name>
</gene>
<protein>
    <submittedName>
        <fullName evidence="3">Acyltransferase family protein</fullName>
    </submittedName>
</protein>
<evidence type="ECO:0000313" key="4">
    <source>
        <dbReference type="Proteomes" id="UP000651208"/>
    </source>
</evidence>
<keyword evidence="4" id="KW-1185">Reference proteome</keyword>
<feature type="transmembrane region" description="Helical" evidence="1">
    <location>
        <begin position="12"/>
        <end position="31"/>
    </location>
</feature>
<dbReference type="Pfam" id="PF01757">
    <property type="entry name" value="Acyl_transf_3"/>
    <property type="match status" value="1"/>
</dbReference>
<feature type="transmembrane region" description="Helical" evidence="1">
    <location>
        <begin position="78"/>
        <end position="99"/>
    </location>
</feature>
<keyword evidence="1" id="KW-1133">Transmembrane helix</keyword>
<proteinExistence type="predicted"/>
<feature type="transmembrane region" description="Helical" evidence="1">
    <location>
        <begin position="114"/>
        <end position="136"/>
    </location>
</feature>
<feature type="transmembrane region" description="Helical" evidence="1">
    <location>
        <begin position="143"/>
        <end position="161"/>
    </location>
</feature>
<dbReference type="RefSeq" id="WP_187756250.1">
    <property type="nucleotide sequence ID" value="NZ_JABURY010000021.1"/>
</dbReference>
<accession>A0ABR7R0H4</accession>
<feature type="transmembrane region" description="Helical" evidence="1">
    <location>
        <begin position="192"/>
        <end position="212"/>
    </location>
</feature>
<dbReference type="InterPro" id="IPR002656">
    <property type="entry name" value="Acyl_transf_3_dom"/>
</dbReference>
<keyword evidence="3" id="KW-0012">Acyltransferase</keyword>
<keyword evidence="1" id="KW-0472">Membrane</keyword>
<evidence type="ECO:0000256" key="1">
    <source>
        <dbReference type="SAM" id="Phobius"/>
    </source>
</evidence>
<dbReference type="GO" id="GO:0016746">
    <property type="term" value="F:acyltransferase activity"/>
    <property type="evidence" value="ECO:0007669"/>
    <property type="project" value="UniProtKB-KW"/>
</dbReference>
<organism evidence="3 4">
    <name type="scientific">Frischella japonica</name>
    <dbReference type="NCBI Taxonomy" id="2741544"/>
    <lineage>
        <taxon>Bacteria</taxon>
        <taxon>Pseudomonadati</taxon>
        <taxon>Pseudomonadota</taxon>
        <taxon>Gammaproteobacteria</taxon>
        <taxon>Orbales</taxon>
        <taxon>Orbaceae</taxon>
        <taxon>Frischella</taxon>
    </lineage>
</organism>
<dbReference type="EMBL" id="JABURY010000021">
    <property type="protein sequence ID" value="MBC9131806.1"/>
    <property type="molecule type" value="Genomic_DNA"/>
</dbReference>
<feature type="transmembrane region" description="Helical" evidence="1">
    <location>
        <begin position="297"/>
        <end position="318"/>
    </location>
</feature>
<evidence type="ECO:0000259" key="2">
    <source>
        <dbReference type="Pfam" id="PF01757"/>
    </source>
</evidence>
<comment type="caution">
    <text evidence="3">The sequence shown here is derived from an EMBL/GenBank/DDBJ whole genome shotgun (WGS) entry which is preliminary data.</text>
</comment>
<feature type="transmembrane region" description="Helical" evidence="1">
    <location>
        <begin position="43"/>
        <end position="66"/>
    </location>
</feature>
<dbReference type="Proteomes" id="UP000651208">
    <property type="component" value="Unassembled WGS sequence"/>
</dbReference>
<feature type="transmembrane region" description="Helical" evidence="1">
    <location>
        <begin position="167"/>
        <end position="185"/>
    </location>
</feature>
<feature type="transmembrane region" description="Helical" evidence="1">
    <location>
        <begin position="232"/>
        <end position="250"/>
    </location>
</feature>
<feature type="domain" description="Acyltransferase 3" evidence="2">
    <location>
        <begin position="8"/>
        <end position="312"/>
    </location>
</feature>
<keyword evidence="1" id="KW-0812">Transmembrane</keyword>
<reference evidence="3 4" key="1">
    <citation type="submission" date="2020-06" db="EMBL/GenBank/DDBJ databases">
        <title>Frischella cerana isolated from Apis cerana gut homogenate.</title>
        <authorList>
            <person name="Wolter L.A."/>
            <person name="Suenami S."/>
            <person name="Miyazaki R."/>
        </authorList>
    </citation>
    <scope>NUCLEOTIDE SEQUENCE [LARGE SCALE GENOMIC DNA]</scope>
    <source>
        <strain evidence="3 4">Ac13</strain>
    </source>
</reference>
<keyword evidence="3" id="KW-0808">Transferase</keyword>
<name>A0ABR7R0H4_9GAMM</name>
<evidence type="ECO:0000313" key="3">
    <source>
        <dbReference type="EMBL" id="MBC9131806.1"/>
    </source>
</evidence>